<dbReference type="AlphaFoldDB" id="A0A410GBR0"/>
<evidence type="ECO:0000313" key="2">
    <source>
        <dbReference type="Proteomes" id="UP000283474"/>
    </source>
</evidence>
<dbReference type="SUPFAM" id="SSF50475">
    <property type="entry name" value="FMN-binding split barrel"/>
    <property type="match status" value="1"/>
</dbReference>
<organism evidence="1 2">
    <name type="scientific">Pollutimonas thiosulfatoxidans</name>
    <dbReference type="NCBI Taxonomy" id="2028345"/>
    <lineage>
        <taxon>Bacteria</taxon>
        <taxon>Pseudomonadati</taxon>
        <taxon>Pseudomonadota</taxon>
        <taxon>Betaproteobacteria</taxon>
        <taxon>Burkholderiales</taxon>
        <taxon>Alcaligenaceae</taxon>
        <taxon>Pollutimonas</taxon>
    </lineage>
</organism>
<protein>
    <submittedName>
        <fullName evidence="1">Transcriptional regulator</fullName>
    </submittedName>
</protein>
<keyword evidence="2" id="KW-1185">Reference proteome</keyword>
<gene>
    <name evidence="1" type="ORF">CKA81_07715</name>
</gene>
<dbReference type="OrthoDB" id="9794948at2"/>
<dbReference type="InterPro" id="IPR012349">
    <property type="entry name" value="Split_barrel_FMN-bd"/>
</dbReference>
<dbReference type="InterPro" id="IPR007396">
    <property type="entry name" value="TR_PAI2-type"/>
</dbReference>
<dbReference type="Gene3D" id="2.30.110.10">
    <property type="entry name" value="Electron Transport, Fmn-binding Protein, Chain A"/>
    <property type="match status" value="1"/>
</dbReference>
<proteinExistence type="predicted"/>
<name>A0A410GBR0_9BURK</name>
<sequence length="210" mass="23651">MYLPSAFEETRPEVLHALMREHPLGALVTQGPAGLDANHLPFELDTSRGTHGTLTGHVARANPLWREVADGDEVLVIFKGGDAYVSPNWYPSKHESHQQVPTWNYCVVHAHGHIKIRDDEKFVRGVVARLTRTHEKQAEPDSPWKMTDSSPDYIARMLGAIVGIEIDITRLLGKFKLSQNREQRDADGVVQALRDRHQDELVRLMTAGPR</sequence>
<accession>A0A410GBR0</accession>
<dbReference type="Pfam" id="PF04299">
    <property type="entry name" value="FMN_bind_2"/>
    <property type="match status" value="1"/>
</dbReference>
<dbReference type="RefSeq" id="WP_128354778.1">
    <property type="nucleotide sequence ID" value="NZ_CP022987.1"/>
</dbReference>
<evidence type="ECO:0000313" key="1">
    <source>
        <dbReference type="EMBL" id="QAA93732.1"/>
    </source>
</evidence>
<dbReference type="PANTHER" id="PTHR35802:SF1">
    <property type="entry name" value="PROTEASE SYNTHASE AND SPORULATION PROTEIN PAI 2"/>
    <property type="match status" value="1"/>
</dbReference>
<dbReference type="PANTHER" id="PTHR35802">
    <property type="entry name" value="PROTEASE SYNTHASE AND SPORULATION PROTEIN PAI 2"/>
    <property type="match status" value="1"/>
</dbReference>
<dbReference type="KEGG" id="pus:CKA81_07715"/>
<reference evidence="1 2" key="1">
    <citation type="submission" date="2017-08" db="EMBL/GenBank/DDBJ databases">
        <authorList>
            <person name="Park S.-J."/>
            <person name="Kim H."/>
        </authorList>
    </citation>
    <scope>NUCLEOTIDE SEQUENCE [LARGE SCALE GENOMIC DNA]</scope>
    <source>
        <strain evidence="2">ye3</strain>
    </source>
</reference>
<dbReference type="PIRSF" id="PIRSF010372">
    <property type="entry name" value="PaiB"/>
    <property type="match status" value="1"/>
</dbReference>
<dbReference type="EMBL" id="CP022987">
    <property type="protein sequence ID" value="QAA93732.1"/>
    <property type="molecule type" value="Genomic_DNA"/>
</dbReference>
<dbReference type="Proteomes" id="UP000283474">
    <property type="component" value="Chromosome"/>
</dbReference>